<feature type="non-terminal residue" evidence="2">
    <location>
        <position position="1"/>
    </location>
</feature>
<gene>
    <name evidence="2" type="ORF">AVDCRST_MAG15-1121</name>
</gene>
<name>A0A6J4P0R8_9RHOB</name>
<feature type="region of interest" description="Disordered" evidence="1">
    <location>
        <begin position="1"/>
        <end position="25"/>
    </location>
</feature>
<reference evidence="2" key="1">
    <citation type="submission" date="2020-02" db="EMBL/GenBank/DDBJ databases">
        <authorList>
            <person name="Meier V. D."/>
        </authorList>
    </citation>
    <scope>NUCLEOTIDE SEQUENCE</scope>
    <source>
        <strain evidence="2">AVDCRST_MAG15</strain>
    </source>
</reference>
<evidence type="ECO:0000256" key="1">
    <source>
        <dbReference type="SAM" id="MobiDB-lite"/>
    </source>
</evidence>
<protein>
    <submittedName>
        <fullName evidence="2">Uncharacterized protein</fullName>
    </submittedName>
</protein>
<accession>A0A6J4P0R8</accession>
<dbReference type="AlphaFoldDB" id="A0A6J4P0R8"/>
<feature type="non-terminal residue" evidence="2">
    <location>
        <position position="67"/>
    </location>
</feature>
<evidence type="ECO:0000313" key="2">
    <source>
        <dbReference type="EMBL" id="CAA9403055.1"/>
    </source>
</evidence>
<dbReference type="EMBL" id="CADCUU010000156">
    <property type="protein sequence ID" value="CAA9403055.1"/>
    <property type="molecule type" value="Genomic_DNA"/>
</dbReference>
<organism evidence="2">
    <name type="scientific">uncultured Rubellimicrobium sp</name>
    <dbReference type="NCBI Taxonomy" id="543078"/>
    <lineage>
        <taxon>Bacteria</taxon>
        <taxon>Pseudomonadati</taxon>
        <taxon>Pseudomonadota</taxon>
        <taxon>Alphaproteobacteria</taxon>
        <taxon>Rhodobacterales</taxon>
        <taxon>Roseobacteraceae</taxon>
        <taxon>Rubellimicrobium</taxon>
        <taxon>environmental samples</taxon>
    </lineage>
</organism>
<feature type="region of interest" description="Disordered" evidence="1">
    <location>
        <begin position="37"/>
        <end position="67"/>
    </location>
</feature>
<proteinExistence type="predicted"/>
<sequence length="67" mass="6875">GRGRRSRPPPRTGGGRSWWRSRPLGAGRGCGGCRRACPGGAAGRRPRAARGGAGWAGGRRGGPVRRG</sequence>
<feature type="compositionally biased region" description="Gly residues" evidence="1">
    <location>
        <begin position="51"/>
        <end position="61"/>
    </location>
</feature>